<comment type="caution">
    <text evidence="2">The sequence shown here is derived from an EMBL/GenBank/DDBJ whole genome shotgun (WGS) entry which is preliminary data.</text>
</comment>
<dbReference type="EMBL" id="DVFU01000121">
    <property type="protein sequence ID" value="HIQ65319.1"/>
    <property type="molecule type" value="Genomic_DNA"/>
</dbReference>
<reference evidence="2" key="2">
    <citation type="journal article" date="2021" name="PeerJ">
        <title>Extensive microbial diversity within the chicken gut microbiome revealed by metagenomics and culture.</title>
        <authorList>
            <person name="Gilroy R."/>
            <person name="Ravi A."/>
            <person name="Getino M."/>
            <person name="Pursley I."/>
            <person name="Horton D.L."/>
            <person name="Alikhan N.F."/>
            <person name="Baker D."/>
            <person name="Gharbi K."/>
            <person name="Hall N."/>
            <person name="Watson M."/>
            <person name="Adriaenssens E.M."/>
            <person name="Foster-Nyarko E."/>
            <person name="Jarju S."/>
            <person name="Secka A."/>
            <person name="Antonio M."/>
            <person name="Oren A."/>
            <person name="Chaudhuri R.R."/>
            <person name="La Ragione R."/>
            <person name="Hildebrand F."/>
            <person name="Pallen M.J."/>
        </authorList>
    </citation>
    <scope>NUCLEOTIDE SEQUENCE</scope>
    <source>
        <strain evidence="2">CHK165-10780</strain>
    </source>
</reference>
<reference evidence="2" key="1">
    <citation type="submission" date="2020-10" db="EMBL/GenBank/DDBJ databases">
        <authorList>
            <person name="Gilroy R."/>
        </authorList>
    </citation>
    <scope>NUCLEOTIDE SEQUENCE</scope>
    <source>
        <strain evidence="2">CHK165-10780</strain>
    </source>
</reference>
<name>A0A9D0Z0P9_9FIRM</name>
<evidence type="ECO:0000313" key="3">
    <source>
        <dbReference type="Proteomes" id="UP000886725"/>
    </source>
</evidence>
<feature type="region of interest" description="Disordered" evidence="1">
    <location>
        <begin position="316"/>
        <end position="335"/>
    </location>
</feature>
<organism evidence="2 3">
    <name type="scientific">Candidatus Faecenecus gallistercoris</name>
    <dbReference type="NCBI Taxonomy" id="2840793"/>
    <lineage>
        <taxon>Bacteria</taxon>
        <taxon>Bacillati</taxon>
        <taxon>Bacillota</taxon>
        <taxon>Bacillota incertae sedis</taxon>
        <taxon>Candidatus Faecenecus</taxon>
    </lineage>
</organism>
<evidence type="ECO:0000313" key="2">
    <source>
        <dbReference type="EMBL" id="HIQ65319.1"/>
    </source>
</evidence>
<proteinExistence type="predicted"/>
<gene>
    <name evidence="2" type="ORF">IAC85_06235</name>
</gene>
<dbReference type="AlphaFoldDB" id="A0A9D0Z0P9"/>
<dbReference type="Proteomes" id="UP000886725">
    <property type="component" value="Unassembled WGS sequence"/>
</dbReference>
<accession>A0A9D0Z0P9</accession>
<evidence type="ECO:0000256" key="1">
    <source>
        <dbReference type="SAM" id="MobiDB-lite"/>
    </source>
</evidence>
<feature type="compositionally biased region" description="Polar residues" evidence="1">
    <location>
        <begin position="325"/>
        <end position="335"/>
    </location>
</feature>
<protein>
    <submittedName>
        <fullName evidence="2">Uncharacterized protein</fullName>
    </submittedName>
</protein>
<sequence>MDSSVKKNSDNIIPFINLIMCNIPDEITDLEKIRYIYIELGKVFSYDYRIISDESVASEPLDYERNMIGRYKTCYQISDIFTLLVNNFVPNAKAKIIERTIPGRHFSKEHVATEVEMPNHDKFLFDLTLDLYNIQAGLRTEHFGFETDSVSQYDIISQKECKEMDRKLGFVQSGYTNDDIDRVKSELSQVDFSGKTPKEIIEYKITYCKEKLSKNFVGCHEGSRYIYKVLTEVLEPEELRSLKQYNLSYSNTDSINLVSVYGFSDVNLFYLYTGAAGLNKTTPKNIYQLLKNGWKTNSVSIQSIFEDLTEEDKISQDSDFPFSLSGENSNSIKKL</sequence>